<comment type="caution">
    <text evidence="6">The sequence shown here is derived from an EMBL/GenBank/DDBJ whole genome shotgun (WGS) entry which is preliminary data.</text>
</comment>
<dbReference type="EC" id="2.3.1.286" evidence="1"/>
<keyword evidence="2 6" id="KW-0808">Transferase</keyword>
<dbReference type="InterPro" id="IPR026590">
    <property type="entry name" value="Ssirtuin_cat_dom"/>
</dbReference>
<evidence type="ECO:0000313" key="7">
    <source>
        <dbReference type="Proteomes" id="UP001529245"/>
    </source>
</evidence>
<dbReference type="Pfam" id="PF02146">
    <property type="entry name" value="SIR2"/>
    <property type="match status" value="1"/>
</dbReference>
<keyword evidence="3" id="KW-0520">NAD</keyword>
<feature type="binding site" evidence="4">
    <location>
        <position position="150"/>
    </location>
    <ligand>
        <name>Zn(2+)</name>
        <dbReference type="ChEBI" id="CHEBI:29105"/>
    </ligand>
</feature>
<dbReference type="GO" id="GO:0034979">
    <property type="term" value="F:NAD-dependent protein lysine deacetylase activity"/>
    <property type="evidence" value="ECO:0007669"/>
    <property type="project" value="UniProtKB-EC"/>
</dbReference>
<evidence type="ECO:0000313" key="6">
    <source>
        <dbReference type="EMBL" id="MDI9260967.1"/>
    </source>
</evidence>
<protein>
    <recommendedName>
        <fullName evidence="1">protein acetyllysine N-acetyltransferase</fullName>
        <ecNumber evidence="1">2.3.1.286</ecNumber>
    </recommendedName>
</protein>
<name>A0ABT6Y0X0_ALISE</name>
<evidence type="ECO:0000256" key="3">
    <source>
        <dbReference type="ARBA" id="ARBA00023027"/>
    </source>
</evidence>
<feature type="domain" description="Deacetylase sirtuin-type" evidence="5">
    <location>
        <begin position="4"/>
        <end position="237"/>
    </location>
</feature>
<dbReference type="InterPro" id="IPR003000">
    <property type="entry name" value="Sirtuin"/>
</dbReference>
<dbReference type="RefSeq" id="WP_283204387.1">
    <property type="nucleotide sequence ID" value="NZ_JASGCB010000028.1"/>
</dbReference>
<keyword evidence="7" id="KW-1185">Reference proteome</keyword>
<dbReference type="PANTHER" id="PTHR11085">
    <property type="entry name" value="NAD-DEPENDENT PROTEIN DEACYLASE SIRTUIN-5, MITOCHONDRIAL-RELATED"/>
    <property type="match status" value="1"/>
</dbReference>
<dbReference type="PANTHER" id="PTHR11085:SF10">
    <property type="entry name" value="NAD-DEPENDENT PROTEIN DEACYLASE SIRTUIN-5, MITOCHONDRIAL-RELATED"/>
    <property type="match status" value="1"/>
</dbReference>
<gene>
    <name evidence="6" type="ORF">QID03_12440</name>
</gene>
<keyword evidence="4" id="KW-0862">Zinc</keyword>
<sequence>MLYYCSGKPSAKRVHRHLWTWPKSHLVAITGAGISVESGLPTVDDTVAGIPLRRLFQPTIWREEPLAAFRAYRVIVSEWRRKRPNRAHLALARAEVPIITQNIDGLHRAAGSTRVIELHGNLRELRCDACGGIFQSDLAWKAPIPTCPTCGEFLRPGFVLEGEEVRHIARAVDWVAEARGLLIVGTELQMTPVRELYELARGRNVPIAWVGDHAEDWVPYLLGEEGRSHSLFCPGEV</sequence>
<dbReference type="InterPro" id="IPR026591">
    <property type="entry name" value="Sirtuin_cat_small_dom_sf"/>
</dbReference>
<dbReference type="PROSITE" id="PS50305">
    <property type="entry name" value="SIRTUIN"/>
    <property type="match status" value="1"/>
</dbReference>
<evidence type="ECO:0000256" key="4">
    <source>
        <dbReference type="PROSITE-ProRule" id="PRU00236"/>
    </source>
</evidence>
<feature type="binding site" evidence="4">
    <location>
        <position position="147"/>
    </location>
    <ligand>
        <name>Zn(2+)</name>
        <dbReference type="ChEBI" id="CHEBI:29105"/>
    </ligand>
</feature>
<dbReference type="EMBL" id="JASGCB010000028">
    <property type="protein sequence ID" value="MDI9260967.1"/>
    <property type="molecule type" value="Genomic_DNA"/>
</dbReference>
<dbReference type="Gene3D" id="3.30.1600.10">
    <property type="entry name" value="SIR2/SIRT2 'Small Domain"/>
    <property type="match status" value="1"/>
</dbReference>
<dbReference type="InterPro" id="IPR050134">
    <property type="entry name" value="NAD-dep_sirtuin_deacylases"/>
</dbReference>
<dbReference type="InterPro" id="IPR029035">
    <property type="entry name" value="DHS-like_NAD/FAD-binding_dom"/>
</dbReference>
<feature type="binding site" evidence="4">
    <location>
        <position position="130"/>
    </location>
    <ligand>
        <name>Zn(2+)</name>
        <dbReference type="ChEBI" id="CHEBI:29105"/>
    </ligand>
</feature>
<feature type="active site" description="Proton acceptor" evidence="4">
    <location>
        <position position="119"/>
    </location>
</feature>
<organism evidence="6 7">
    <name type="scientific">Alicyclobacillus sendaiensis PA2</name>
    <dbReference type="NCBI Taxonomy" id="3029425"/>
    <lineage>
        <taxon>Bacteria</taxon>
        <taxon>Bacillati</taxon>
        <taxon>Bacillota</taxon>
        <taxon>Bacilli</taxon>
        <taxon>Bacillales</taxon>
        <taxon>Alicyclobacillaceae</taxon>
        <taxon>Alicyclobacillus</taxon>
    </lineage>
</organism>
<proteinExistence type="predicted"/>
<evidence type="ECO:0000256" key="2">
    <source>
        <dbReference type="ARBA" id="ARBA00022679"/>
    </source>
</evidence>
<evidence type="ECO:0000256" key="1">
    <source>
        <dbReference type="ARBA" id="ARBA00012928"/>
    </source>
</evidence>
<dbReference type="Gene3D" id="3.40.50.1220">
    <property type="entry name" value="TPP-binding domain"/>
    <property type="match status" value="1"/>
</dbReference>
<feature type="binding site" evidence="4">
    <location>
        <position position="127"/>
    </location>
    <ligand>
        <name>Zn(2+)</name>
        <dbReference type="ChEBI" id="CHEBI:29105"/>
    </ligand>
</feature>
<evidence type="ECO:0000259" key="5">
    <source>
        <dbReference type="PROSITE" id="PS50305"/>
    </source>
</evidence>
<reference evidence="6 7" key="1">
    <citation type="submission" date="2023-04" db="EMBL/GenBank/DDBJ databases">
        <title>A. sendaiensis sub sp. chiapanensis a novel subspecie with specific adaptation in bacterial cell wall isolated from an active volcano.</title>
        <authorList>
            <person name="Alvarez Gutierrez P.E."/>
            <person name="Ortiz Cortes L.Y."/>
        </authorList>
    </citation>
    <scope>NUCLEOTIDE SEQUENCE [LARGE SCALE GENOMIC DNA]</scope>
    <source>
        <strain evidence="6 7">PA2</strain>
    </source>
</reference>
<dbReference type="Proteomes" id="UP001529245">
    <property type="component" value="Unassembled WGS sequence"/>
</dbReference>
<keyword evidence="6" id="KW-0012">Acyltransferase</keyword>
<dbReference type="SUPFAM" id="SSF52467">
    <property type="entry name" value="DHS-like NAD/FAD-binding domain"/>
    <property type="match status" value="1"/>
</dbReference>
<accession>A0ABT6Y0X0</accession>
<keyword evidence="4" id="KW-0479">Metal-binding</keyword>